<evidence type="ECO:0000313" key="2">
    <source>
        <dbReference type="Proteomes" id="UP000030645"/>
    </source>
</evidence>
<evidence type="ECO:0000313" key="1">
    <source>
        <dbReference type="EMBL" id="EXB37048.1"/>
    </source>
</evidence>
<reference evidence="2" key="1">
    <citation type="submission" date="2013-01" db="EMBL/GenBank/DDBJ databases">
        <title>Draft Genome Sequence of a Mulberry Tree, Morus notabilis C.K. Schneid.</title>
        <authorList>
            <person name="He N."/>
            <person name="Zhao S."/>
        </authorList>
    </citation>
    <scope>NUCLEOTIDE SEQUENCE</scope>
</reference>
<dbReference type="Proteomes" id="UP000030645">
    <property type="component" value="Unassembled WGS sequence"/>
</dbReference>
<sequence length="81" mass="9680">MQRHLKAKLEHNKIWGLNGKCHYRKDLKRFFFSPHKEGYLIFFHRYLVLDKMRGHHMASQSQLCLGTTLGSSRCYHPIYSS</sequence>
<name>W9QP09_9ROSA</name>
<accession>W9QP09</accession>
<gene>
    <name evidence="1" type="ORF">L484_020835</name>
</gene>
<dbReference type="AlphaFoldDB" id="W9QP09"/>
<keyword evidence="2" id="KW-1185">Reference proteome</keyword>
<proteinExistence type="predicted"/>
<organism evidence="1 2">
    <name type="scientific">Morus notabilis</name>
    <dbReference type="NCBI Taxonomy" id="981085"/>
    <lineage>
        <taxon>Eukaryota</taxon>
        <taxon>Viridiplantae</taxon>
        <taxon>Streptophyta</taxon>
        <taxon>Embryophyta</taxon>
        <taxon>Tracheophyta</taxon>
        <taxon>Spermatophyta</taxon>
        <taxon>Magnoliopsida</taxon>
        <taxon>eudicotyledons</taxon>
        <taxon>Gunneridae</taxon>
        <taxon>Pentapetalae</taxon>
        <taxon>rosids</taxon>
        <taxon>fabids</taxon>
        <taxon>Rosales</taxon>
        <taxon>Moraceae</taxon>
        <taxon>Moreae</taxon>
        <taxon>Morus</taxon>
    </lineage>
</organism>
<protein>
    <submittedName>
        <fullName evidence="1">Uncharacterized protein</fullName>
    </submittedName>
</protein>
<dbReference type="EMBL" id="KE343603">
    <property type="protein sequence ID" value="EXB37048.1"/>
    <property type="molecule type" value="Genomic_DNA"/>
</dbReference>